<name>A0AAN6RSJ5_9PEZI</name>
<dbReference type="SUPFAM" id="SSF52743">
    <property type="entry name" value="Subtilisin-like"/>
    <property type="match status" value="1"/>
</dbReference>
<evidence type="ECO:0000259" key="2">
    <source>
        <dbReference type="Pfam" id="PF13472"/>
    </source>
</evidence>
<dbReference type="EMBL" id="MU855550">
    <property type="protein sequence ID" value="KAK3901862.1"/>
    <property type="molecule type" value="Genomic_DNA"/>
</dbReference>
<feature type="chain" id="PRO_5042985176" evidence="1">
    <location>
        <begin position="19"/>
        <end position="602"/>
    </location>
</feature>
<comment type="caution">
    <text evidence="3">The sequence shown here is derived from an EMBL/GenBank/DDBJ whole genome shotgun (WGS) entry which is preliminary data.</text>
</comment>
<dbReference type="InterPro" id="IPR013830">
    <property type="entry name" value="SGNH_hydro"/>
</dbReference>
<dbReference type="CDD" id="cd01823">
    <property type="entry name" value="SEST_like"/>
    <property type="match status" value="1"/>
</dbReference>
<evidence type="ECO:0000256" key="1">
    <source>
        <dbReference type="SAM" id="SignalP"/>
    </source>
</evidence>
<dbReference type="AlphaFoldDB" id="A0AAN6RSJ5"/>
<sequence length="602" mass="65105">MRISVITPLSLLLSAAHCQVIDGGWTAFGDSYAAGIGAGNKHSSDAGKCRRRVNAYPNQIQADGSLAGWVDVEFDFLACSSAVITDVQAQIATFRDGPQSHKGFATISIGGNDAGFSAIIEACLVRAKFGSPSCDSVLETTTATVNSAAMRQNLEDAYRAILDAARAPGRLITSFRLVVTGYPHFFNEETTDCNSRHMSFWGFAEPNKQYLTVERRKQLNKLVSDMNNVVKAAAETVSKASTFGQVVFVSIDELFEGHRFCEPGVTEPNNKTPNTWFFLLQGRDVSPDGSLLPPSYPDEPVNLVPSECDAILNGDTPPLGDGWGEFMLCAAQQGTAEGNQLADWITDDSDGNLLGGIGIPEAWGKAFHPKSIGHARIKQAIIDRLGSTGASYKRVLIMHDGTLEDFEAMINHPSNSQLDAQRIEQPGINLRGYAVWIETDAARKIRDTVLGVVGVLFEASNELPPTWVNGVAARNVAGPSNATRREDHVLQKRASSPATNTDMDLERHLYPPGENTNIWHLLAVSAPPILAAPRFFDFTPLGYLHEPNGGSSVNIYVLDSGANLDHREISGRLRTNGLESYVTRASRLGVIDDVGGKDPQPI</sequence>
<accession>A0AAN6RSJ5</accession>
<evidence type="ECO:0000313" key="4">
    <source>
        <dbReference type="Proteomes" id="UP001303889"/>
    </source>
</evidence>
<keyword evidence="4" id="KW-1185">Reference proteome</keyword>
<evidence type="ECO:0000313" key="3">
    <source>
        <dbReference type="EMBL" id="KAK3901862.1"/>
    </source>
</evidence>
<reference evidence="3" key="1">
    <citation type="journal article" date="2023" name="Mol. Phylogenet. Evol.">
        <title>Genome-scale phylogeny and comparative genomics of the fungal order Sordariales.</title>
        <authorList>
            <person name="Hensen N."/>
            <person name="Bonometti L."/>
            <person name="Westerberg I."/>
            <person name="Brannstrom I.O."/>
            <person name="Guillou S."/>
            <person name="Cros-Aarteil S."/>
            <person name="Calhoun S."/>
            <person name="Haridas S."/>
            <person name="Kuo A."/>
            <person name="Mondo S."/>
            <person name="Pangilinan J."/>
            <person name="Riley R."/>
            <person name="LaButti K."/>
            <person name="Andreopoulos B."/>
            <person name="Lipzen A."/>
            <person name="Chen C."/>
            <person name="Yan M."/>
            <person name="Daum C."/>
            <person name="Ng V."/>
            <person name="Clum A."/>
            <person name="Steindorff A."/>
            <person name="Ohm R.A."/>
            <person name="Martin F."/>
            <person name="Silar P."/>
            <person name="Natvig D.O."/>
            <person name="Lalanne C."/>
            <person name="Gautier V."/>
            <person name="Ament-Velasquez S.L."/>
            <person name="Kruys A."/>
            <person name="Hutchinson M.I."/>
            <person name="Powell A.J."/>
            <person name="Barry K."/>
            <person name="Miller A.N."/>
            <person name="Grigoriev I.V."/>
            <person name="Debuchy R."/>
            <person name="Gladieux P."/>
            <person name="Hiltunen Thoren M."/>
            <person name="Johannesson H."/>
        </authorList>
    </citation>
    <scope>NUCLEOTIDE SEQUENCE</scope>
    <source>
        <strain evidence="3">CBS 103.79</strain>
    </source>
</reference>
<reference evidence="3" key="2">
    <citation type="submission" date="2023-05" db="EMBL/GenBank/DDBJ databases">
        <authorList>
            <consortium name="Lawrence Berkeley National Laboratory"/>
            <person name="Steindorff A."/>
            <person name="Hensen N."/>
            <person name="Bonometti L."/>
            <person name="Westerberg I."/>
            <person name="Brannstrom I.O."/>
            <person name="Guillou S."/>
            <person name="Cros-Aarteil S."/>
            <person name="Calhoun S."/>
            <person name="Haridas S."/>
            <person name="Kuo A."/>
            <person name="Mondo S."/>
            <person name="Pangilinan J."/>
            <person name="Riley R."/>
            <person name="Labutti K."/>
            <person name="Andreopoulos B."/>
            <person name="Lipzen A."/>
            <person name="Chen C."/>
            <person name="Yanf M."/>
            <person name="Daum C."/>
            <person name="Ng V."/>
            <person name="Clum A."/>
            <person name="Ohm R."/>
            <person name="Martin F."/>
            <person name="Silar P."/>
            <person name="Natvig D."/>
            <person name="Lalanne C."/>
            <person name="Gautier V."/>
            <person name="Ament-Velasquez S.L."/>
            <person name="Kruys A."/>
            <person name="Hutchinson M.I."/>
            <person name="Powell A.J."/>
            <person name="Barry K."/>
            <person name="Miller A.N."/>
            <person name="Grigoriev I.V."/>
            <person name="Debuchy R."/>
            <person name="Gladieux P."/>
            <person name="Thoren M.H."/>
            <person name="Johannesson H."/>
        </authorList>
    </citation>
    <scope>NUCLEOTIDE SEQUENCE</scope>
    <source>
        <strain evidence="3">CBS 103.79</strain>
    </source>
</reference>
<dbReference type="GO" id="GO:0006508">
    <property type="term" value="P:proteolysis"/>
    <property type="evidence" value="ECO:0007669"/>
    <property type="project" value="InterPro"/>
</dbReference>
<protein>
    <submittedName>
        <fullName evidence="3">SGNH hydrolase-type esterase domain-containing protein</fullName>
    </submittedName>
</protein>
<dbReference type="InterPro" id="IPR036514">
    <property type="entry name" value="SGNH_hydro_sf"/>
</dbReference>
<organism evidence="3 4">
    <name type="scientific">Staphylotrichum tortipilum</name>
    <dbReference type="NCBI Taxonomy" id="2831512"/>
    <lineage>
        <taxon>Eukaryota</taxon>
        <taxon>Fungi</taxon>
        <taxon>Dikarya</taxon>
        <taxon>Ascomycota</taxon>
        <taxon>Pezizomycotina</taxon>
        <taxon>Sordariomycetes</taxon>
        <taxon>Sordariomycetidae</taxon>
        <taxon>Sordariales</taxon>
        <taxon>Chaetomiaceae</taxon>
        <taxon>Staphylotrichum</taxon>
    </lineage>
</organism>
<dbReference type="InterPro" id="IPR037460">
    <property type="entry name" value="SEST-like"/>
</dbReference>
<keyword evidence="1" id="KW-0732">Signal</keyword>
<dbReference type="PANTHER" id="PTHR37981:SF1">
    <property type="entry name" value="SGNH HYDROLASE-TYPE ESTERASE DOMAIN-CONTAINING PROTEIN"/>
    <property type="match status" value="1"/>
</dbReference>
<dbReference type="PANTHER" id="PTHR37981">
    <property type="entry name" value="LIPASE 2"/>
    <property type="match status" value="1"/>
</dbReference>
<feature type="domain" description="SGNH hydrolase-type esterase" evidence="2">
    <location>
        <begin position="27"/>
        <end position="234"/>
    </location>
</feature>
<dbReference type="SUPFAM" id="SSF52266">
    <property type="entry name" value="SGNH hydrolase"/>
    <property type="match status" value="1"/>
</dbReference>
<gene>
    <name evidence="3" type="ORF">C8A05DRAFT_16004</name>
</gene>
<dbReference type="GO" id="GO:0016788">
    <property type="term" value="F:hydrolase activity, acting on ester bonds"/>
    <property type="evidence" value="ECO:0007669"/>
    <property type="project" value="InterPro"/>
</dbReference>
<proteinExistence type="predicted"/>
<dbReference type="InterPro" id="IPR036852">
    <property type="entry name" value="Peptidase_S8/S53_dom_sf"/>
</dbReference>
<keyword evidence="3" id="KW-0378">Hydrolase</keyword>
<dbReference type="GO" id="GO:0004252">
    <property type="term" value="F:serine-type endopeptidase activity"/>
    <property type="evidence" value="ECO:0007669"/>
    <property type="project" value="InterPro"/>
</dbReference>
<dbReference type="Proteomes" id="UP001303889">
    <property type="component" value="Unassembled WGS sequence"/>
</dbReference>
<dbReference type="GO" id="GO:0006629">
    <property type="term" value="P:lipid metabolic process"/>
    <property type="evidence" value="ECO:0007669"/>
    <property type="project" value="TreeGrafter"/>
</dbReference>
<dbReference type="Pfam" id="PF13472">
    <property type="entry name" value="Lipase_GDSL_2"/>
    <property type="match status" value="1"/>
</dbReference>
<dbReference type="Gene3D" id="3.40.50.1110">
    <property type="entry name" value="SGNH hydrolase"/>
    <property type="match status" value="1"/>
</dbReference>
<feature type="signal peptide" evidence="1">
    <location>
        <begin position="1"/>
        <end position="18"/>
    </location>
</feature>